<dbReference type="EMBL" id="JAEMNX010000019">
    <property type="protein sequence ID" value="MBJ7538962.1"/>
    <property type="molecule type" value="Genomic_DNA"/>
</dbReference>
<dbReference type="PROSITE" id="PS51725">
    <property type="entry name" value="ABM"/>
    <property type="match status" value="1"/>
</dbReference>
<keyword evidence="3" id="KW-1185">Reference proteome</keyword>
<dbReference type="Proteomes" id="UP000628710">
    <property type="component" value="Unassembled WGS sequence"/>
</dbReference>
<name>A0A934JXW4_9GAMM</name>
<dbReference type="InterPro" id="IPR007138">
    <property type="entry name" value="ABM_dom"/>
</dbReference>
<organism evidence="2 3">
    <name type="scientific">Marinomonas transparens</name>
    <dbReference type="NCBI Taxonomy" id="2795388"/>
    <lineage>
        <taxon>Bacteria</taxon>
        <taxon>Pseudomonadati</taxon>
        <taxon>Pseudomonadota</taxon>
        <taxon>Gammaproteobacteria</taxon>
        <taxon>Oceanospirillales</taxon>
        <taxon>Oceanospirillaceae</taxon>
        <taxon>Marinomonas</taxon>
    </lineage>
</organism>
<evidence type="ECO:0000259" key="1">
    <source>
        <dbReference type="PROSITE" id="PS51725"/>
    </source>
</evidence>
<protein>
    <submittedName>
        <fullName evidence="2">Antibiotic biosynthesis monooxygenase</fullName>
    </submittedName>
</protein>
<feature type="domain" description="ABM" evidence="1">
    <location>
        <begin position="5"/>
        <end position="93"/>
    </location>
</feature>
<proteinExistence type="predicted"/>
<comment type="caution">
    <text evidence="2">The sequence shown here is derived from an EMBL/GenBank/DDBJ whole genome shotgun (WGS) entry which is preliminary data.</text>
</comment>
<dbReference type="PANTHER" id="PTHR33336:SF3">
    <property type="entry name" value="ABM DOMAIN-CONTAINING PROTEIN"/>
    <property type="match status" value="1"/>
</dbReference>
<keyword evidence="2" id="KW-0503">Monooxygenase</keyword>
<dbReference type="GO" id="GO:0004497">
    <property type="term" value="F:monooxygenase activity"/>
    <property type="evidence" value="ECO:0007669"/>
    <property type="project" value="UniProtKB-KW"/>
</dbReference>
<reference evidence="2" key="1">
    <citation type="submission" date="2020-12" db="EMBL/GenBank/DDBJ databases">
        <title>Marinomonas arctica sp. nov., a psychrotolerant bacterium isolated from the Arctic.</title>
        <authorList>
            <person name="Zhang Y."/>
        </authorList>
    </citation>
    <scope>NUCLEOTIDE SEQUENCE</scope>
    <source>
        <strain evidence="2">C1424</strain>
    </source>
</reference>
<accession>A0A934JXW4</accession>
<dbReference type="InterPro" id="IPR050744">
    <property type="entry name" value="AI-2_Isomerase_LsrG"/>
</dbReference>
<sequence length="100" mass="11777">MTDELVFTVTIIARSGKVSELKSKVLSLLEFIRQSSGCLQYDIYQEKGRTDVFVVFERWESRAHWLNNMETEVFKAFLEENPKYVADFEIKELQRISFSS</sequence>
<keyword evidence="2" id="KW-0560">Oxidoreductase</keyword>
<dbReference type="SUPFAM" id="SSF54909">
    <property type="entry name" value="Dimeric alpha+beta barrel"/>
    <property type="match status" value="1"/>
</dbReference>
<dbReference type="InterPro" id="IPR011008">
    <property type="entry name" value="Dimeric_a/b-barrel"/>
</dbReference>
<dbReference type="PANTHER" id="PTHR33336">
    <property type="entry name" value="QUINOL MONOOXYGENASE YGIN-RELATED"/>
    <property type="match status" value="1"/>
</dbReference>
<evidence type="ECO:0000313" key="3">
    <source>
        <dbReference type="Proteomes" id="UP000628710"/>
    </source>
</evidence>
<dbReference type="AlphaFoldDB" id="A0A934JXW4"/>
<dbReference type="RefSeq" id="WP_199469366.1">
    <property type="nucleotide sequence ID" value="NZ_JAEMNX010000019.1"/>
</dbReference>
<gene>
    <name evidence="2" type="ORF">I8J31_14880</name>
</gene>
<evidence type="ECO:0000313" key="2">
    <source>
        <dbReference type="EMBL" id="MBJ7538962.1"/>
    </source>
</evidence>
<dbReference type="Gene3D" id="3.30.70.100">
    <property type="match status" value="1"/>
</dbReference>
<dbReference type="Pfam" id="PF03992">
    <property type="entry name" value="ABM"/>
    <property type="match status" value="1"/>
</dbReference>